<feature type="region of interest" description="Disordered" evidence="1">
    <location>
        <begin position="27"/>
        <end position="53"/>
    </location>
</feature>
<name>A0A8E2J5S7_9APHY</name>
<gene>
    <name evidence="2" type="ORF">OBBRIDRAFT_611173</name>
</gene>
<protein>
    <submittedName>
        <fullName evidence="2">Uncharacterized protein</fullName>
    </submittedName>
</protein>
<proteinExistence type="predicted"/>
<evidence type="ECO:0000313" key="2">
    <source>
        <dbReference type="EMBL" id="OCH95198.1"/>
    </source>
</evidence>
<dbReference type="Proteomes" id="UP000250043">
    <property type="component" value="Unassembled WGS sequence"/>
</dbReference>
<feature type="compositionally biased region" description="Polar residues" evidence="1">
    <location>
        <begin position="42"/>
        <end position="51"/>
    </location>
</feature>
<organism evidence="2 3">
    <name type="scientific">Obba rivulosa</name>
    <dbReference type="NCBI Taxonomy" id="1052685"/>
    <lineage>
        <taxon>Eukaryota</taxon>
        <taxon>Fungi</taxon>
        <taxon>Dikarya</taxon>
        <taxon>Basidiomycota</taxon>
        <taxon>Agaricomycotina</taxon>
        <taxon>Agaricomycetes</taxon>
        <taxon>Polyporales</taxon>
        <taxon>Gelatoporiaceae</taxon>
        <taxon>Obba</taxon>
    </lineage>
</organism>
<keyword evidence="3" id="KW-1185">Reference proteome</keyword>
<evidence type="ECO:0000256" key="1">
    <source>
        <dbReference type="SAM" id="MobiDB-lite"/>
    </source>
</evidence>
<evidence type="ECO:0000313" key="3">
    <source>
        <dbReference type="Proteomes" id="UP000250043"/>
    </source>
</evidence>
<feature type="compositionally biased region" description="Basic residues" evidence="1">
    <location>
        <begin position="28"/>
        <end position="37"/>
    </location>
</feature>
<dbReference type="AlphaFoldDB" id="A0A8E2J5S7"/>
<sequence length="178" mass="19767">MPHSERCYGCPPSAATDARRALPAVRTSARRNMRARRRECCSSRTTPTAQRRASRWPYMGTSTEHETNGQTLTRPSPRQLVNCSSSVAPVCTRSHVMGSIPRQTWNHAPAMKASRAHLRGLPSDLAVSRTDKTSRPRGKKTIPEFLIRVIAPEAYIANMRVALSDENTAGQRRCPDSV</sequence>
<reference evidence="2 3" key="1">
    <citation type="submission" date="2016-07" db="EMBL/GenBank/DDBJ databases">
        <title>Draft genome of the white-rot fungus Obba rivulosa 3A-2.</title>
        <authorList>
            <consortium name="DOE Joint Genome Institute"/>
            <person name="Miettinen O."/>
            <person name="Riley R."/>
            <person name="Acob R."/>
            <person name="Barry K."/>
            <person name="Cullen D."/>
            <person name="De Vries R."/>
            <person name="Hainaut M."/>
            <person name="Hatakka A."/>
            <person name="Henrissat B."/>
            <person name="Hilden K."/>
            <person name="Kuo R."/>
            <person name="Labutti K."/>
            <person name="Lipzen A."/>
            <person name="Makela M.R."/>
            <person name="Sandor L."/>
            <person name="Spatafora J.W."/>
            <person name="Grigoriev I.V."/>
            <person name="Hibbett D.S."/>
        </authorList>
    </citation>
    <scope>NUCLEOTIDE SEQUENCE [LARGE SCALE GENOMIC DNA]</scope>
    <source>
        <strain evidence="2 3">3A-2</strain>
    </source>
</reference>
<dbReference type="EMBL" id="KV722337">
    <property type="protein sequence ID" value="OCH95198.1"/>
    <property type="molecule type" value="Genomic_DNA"/>
</dbReference>
<accession>A0A8E2J5S7</accession>